<gene>
    <name evidence="3" type="ORF">GCM10009801_18200</name>
</gene>
<feature type="region of interest" description="Disordered" evidence="1">
    <location>
        <begin position="115"/>
        <end position="137"/>
    </location>
</feature>
<dbReference type="Pfam" id="PF04016">
    <property type="entry name" value="DUF364"/>
    <property type="match status" value="1"/>
</dbReference>
<evidence type="ECO:0000256" key="1">
    <source>
        <dbReference type="SAM" id="MobiDB-lite"/>
    </source>
</evidence>
<accession>A0ABN2VR74</accession>
<comment type="caution">
    <text evidence="3">The sequence shown here is derived from an EMBL/GenBank/DDBJ whole genome shotgun (WGS) entry which is preliminary data.</text>
</comment>
<dbReference type="InterPro" id="IPR007161">
    <property type="entry name" value="DUF364"/>
</dbReference>
<feature type="domain" description="Putative heavy-metal chelation" evidence="2">
    <location>
        <begin position="153"/>
        <end position="260"/>
    </location>
</feature>
<dbReference type="RefSeq" id="WP_344525923.1">
    <property type="nucleotide sequence ID" value="NZ_BAAAPE010000005.1"/>
</dbReference>
<dbReference type="Gene3D" id="3.40.50.11590">
    <property type="match status" value="1"/>
</dbReference>
<organism evidence="3 4">
    <name type="scientific">Streptomyces albiaxialis</name>
    <dbReference type="NCBI Taxonomy" id="329523"/>
    <lineage>
        <taxon>Bacteria</taxon>
        <taxon>Bacillati</taxon>
        <taxon>Actinomycetota</taxon>
        <taxon>Actinomycetes</taxon>
        <taxon>Kitasatosporales</taxon>
        <taxon>Streptomycetaceae</taxon>
        <taxon>Streptomyces</taxon>
    </lineage>
</organism>
<sequence length="287" mass="29853">MPHPTPQTVAELTDAVLAGAYGPDPKDLAVTSAFWLYHTTRLAGGDVTYHNHYLVLRSGGSFGASSFEAGELAPGFCENASGHSLDKLLHHESVPVRTAALDAYLARTRPHRDAADAADAADTAGAAGAEPVPLPAGTPEVRARARDASIAGLLDIAPGAKVALIGVVNPLVEAVRERGGVCLPCDLNLRATQWGEPVADDMTEVLAEADAVVATGMTLSNGTFDLILEHCREQAVPLIVYAQTGSAVARAFLASGVTAVNAEPFPFSQFSADPTVMYRYRAAGVPA</sequence>
<dbReference type="EMBL" id="BAAAPE010000005">
    <property type="protein sequence ID" value="GAA2069091.1"/>
    <property type="molecule type" value="Genomic_DNA"/>
</dbReference>
<evidence type="ECO:0000313" key="3">
    <source>
        <dbReference type="EMBL" id="GAA2069091.1"/>
    </source>
</evidence>
<feature type="compositionally biased region" description="Low complexity" evidence="1">
    <location>
        <begin position="117"/>
        <end position="129"/>
    </location>
</feature>
<dbReference type="SUPFAM" id="SSF159713">
    <property type="entry name" value="Dhaf3308-like"/>
    <property type="match status" value="1"/>
</dbReference>
<dbReference type="Proteomes" id="UP001500016">
    <property type="component" value="Unassembled WGS sequence"/>
</dbReference>
<evidence type="ECO:0000259" key="2">
    <source>
        <dbReference type="Pfam" id="PF04016"/>
    </source>
</evidence>
<evidence type="ECO:0000313" key="4">
    <source>
        <dbReference type="Proteomes" id="UP001500016"/>
    </source>
</evidence>
<name>A0ABN2VR74_9ACTN</name>
<reference evidence="3 4" key="1">
    <citation type="journal article" date="2019" name="Int. J. Syst. Evol. Microbiol.">
        <title>The Global Catalogue of Microorganisms (GCM) 10K type strain sequencing project: providing services to taxonomists for standard genome sequencing and annotation.</title>
        <authorList>
            <consortium name="The Broad Institute Genomics Platform"/>
            <consortium name="The Broad Institute Genome Sequencing Center for Infectious Disease"/>
            <person name="Wu L."/>
            <person name="Ma J."/>
        </authorList>
    </citation>
    <scope>NUCLEOTIDE SEQUENCE [LARGE SCALE GENOMIC DNA]</scope>
    <source>
        <strain evidence="3 4">JCM 15478</strain>
    </source>
</reference>
<keyword evidence="4" id="KW-1185">Reference proteome</keyword>
<proteinExistence type="predicted"/>
<protein>
    <recommendedName>
        <fullName evidence="2">Putative heavy-metal chelation domain-containing protein</fullName>
    </recommendedName>
</protein>